<sequence>MKSLLKARKQICNKKQLCKLRYHLLGQISASLILVFTDKAQCSFIPKEELPLKDQTPELQTDASELQTSEAALKFPRTRSNLNSVSYQAQDLAPLPSLTAPAASGLDPTQAIAVLPAPAEKASMTRTFSDQSFPSPPLPSSRCWRSTAQCSYTSSKAPLLPIPPTEGQVDPEIGDLRLSPIPKSELGELNIQPIAVDPPAGTSDPELGTLRLQERTAPQPSIAIPSRPRQTSAFLLARADYFKTSNVFSERDPVDDGLIRTGLTFFYAPPIGRKTFLITSIDANLVRYAQLGRYRERFSDGTFTGNFRSLNYDELRFRVGVFHRITPRVSGEIGWSHQKLVESSRGLQQIFSGKEFFNDHSLRLELSRQDQLSPRLSLNTFYQFRWSIADPDQRSRILNSFITTLGYRLNPRLQTAIDYQFTWSHFTQIDRDDLYHQLVARVTYNATPRTQVNLFSGFSFGNSTERGINFNGFIFGAGLVFNLPLF</sequence>
<dbReference type="AlphaFoldDB" id="A0A1Z4JHQ1"/>
<dbReference type="SUPFAM" id="SSF56935">
    <property type="entry name" value="Porins"/>
    <property type="match status" value="1"/>
</dbReference>
<accession>A0A1Z4JHQ1</accession>
<evidence type="ECO:0000313" key="1">
    <source>
        <dbReference type="EMBL" id="BAY56305.1"/>
    </source>
</evidence>
<protein>
    <submittedName>
        <fullName evidence="1">Uncharacterized protein</fullName>
    </submittedName>
</protein>
<keyword evidence="2" id="KW-1185">Reference proteome</keyword>
<reference evidence="1 2" key="1">
    <citation type="submission" date="2017-06" db="EMBL/GenBank/DDBJ databases">
        <title>Genome sequencing of cyanobaciteial culture collection at National Institute for Environmental Studies (NIES).</title>
        <authorList>
            <person name="Hirose Y."/>
            <person name="Shimura Y."/>
            <person name="Fujisawa T."/>
            <person name="Nakamura Y."/>
            <person name="Kawachi M."/>
        </authorList>
    </citation>
    <scope>NUCLEOTIDE SEQUENCE [LARGE SCALE GENOMIC DNA]</scope>
    <source>
        <strain evidence="1 2">NIES-2135</strain>
    </source>
</reference>
<gene>
    <name evidence="1" type="ORF">NIES2135_31360</name>
</gene>
<proteinExistence type="predicted"/>
<dbReference type="EMBL" id="AP018203">
    <property type="protein sequence ID" value="BAY56305.1"/>
    <property type="molecule type" value="Genomic_DNA"/>
</dbReference>
<evidence type="ECO:0000313" key="2">
    <source>
        <dbReference type="Proteomes" id="UP000217895"/>
    </source>
</evidence>
<organism evidence="1 2">
    <name type="scientific">Leptolyngbya boryana NIES-2135</name>
    <dbReference type="NCBI Taxonomy" id="1973484"/>
    <lineage>
        <taxon>Bacteria</taxon>
        <taxon>Bacillati</taxon>
        <taxon>Cyanobacteriota</taxon>
        <taxon>Cyanophyceae</taxon>
        <taxon>Leptolyngbyales</taxon>
        <taxon>Leptolyngbyaceae</taxon>
        <taxon>Leptolyngbya group</taxon>
        <taxon>Leptolyngbya</taxon>
    </lineage>
</organism>
<dbReference type="Proteomes" id="UP000217895">
    <property type="component" value="Chromosome"/>
</dbReference>
<name>A0A1Z4JHQ1_LEPBY</name>